<comment type="caution">
    <text evidence="2">The sequence shown here is derived from an EMBL/GenBank/DDBJ whole genome shotgun (WGS) entry which is preliminary data.</text>
</comment>
<dbReference type="Proteomes" id="UP000050902">
    <property type="component" value="Unassembled WGS sequence"/>
</dbReference>
<evidence type="ECO:0000313" key="2">
    <source>
        <dbReference type="EMBL" id="KRG57641.1"/>
    </source>
</evidence>
<evidence type="ECO:0000313" key="3">
    <source>
        <dbReference type="Proteomes" id="UP000050902"/>
    </source>
</evidence>
<evidence type="ECO:0008006" key="4">
    <source>
        <dbReference type="Google" id="ProtNLM"/>
    </source>
</evidence>
<gene>
    <name evidence="2" type="ORF">ABB22_08105</name>
</gene>
<protein>
    <recommendedName>
        <fullName evidence="4">Transmembrane protein</fullName>
    </recommendedName>
</protein>
<keyword evidence="1" id="KW-0472">Membrane</keyword>
<feature type="transmembrane region" description="Helical" evidence="1">
    <location>
        <begin position="75"/>
        <end position="95"/>
    </location>
</feature>
<name>A0ABR5NKB3_9GAMM</name>
<sequence>MPSSWAGLGLVLAAGAALMAAQPGAQAVAVLALALLCRRAFRRPSLAPLGNPGFAVLLLLLATSALGIATGMWGAWGAAGLAVVIAVVHVGSYAARVVGLSMRLQAVVDSLEDVELLALLPPDAAAEARRWMAGAGGDAGRLAVAVPLAALHVALGRCDARVRDRRALLLG</sequence>
<accession>A0ABR5NKB3</accession>
<keyword evidence="1" id="KW-1133">Transmembrane helix</keyword>
<feature type="transmembrane region" description="Helical" evidence="1">
    <location>
        <begin position="49"/>
        <end position="69"/>
    </location>
</feature>
<keyword evidence="1" id="KW-0812">Transmembrane</keyword>
<dbReference type="EMBL" id="LDJG01000011">
    <property type="protein sequence ID" value="KRG57641.1"/>
    <property type="molecule type" value="Genomic_DNA"/>
</dbReference>
<proteinExistence type="predicted"/>
<evidence type="ECO:0000256" key="1">
    <source>
        <dbReference type="SAM" id="Phobius"/>
    </source>
</evidence>
<keyword evidence="3" id="KW-1185">Reference proteome</keyword>
<feature type="transmembrane region" description="Helical" evidence="1">
    <location>
        <begin position="6"/>
        <end position="37"/>
    </location>
</feature>
<organism evidence="2 3">
    <name type="scientific">Stenotrophomonas nitritireducens</name>
    <dbReference type="NCBI Taxonomy" id="83617"/>
    <lineage>
        <taxon>Bacteria</taxon>
        <taxon>Pseudomonadati</taxon>
        <taxon>Pseudomonadota</taxon>
        <taxon>Gammaproteobacteria</taxon>
        <taxon>Lysobacterales</taxon>
        <taxon>Lysobacteraceae</taxon>
        <taxon>Stenotrophomonas</taxon>
    </lineage>
</organism>
<reference evidence="2 3" key="1">
    <citation type="submission" date="2015-05" db="EMBL/GenBank/DDBJ databases">
        <title>Genome sequencing and analysis of members of genus Stenotrophomonas.</title>
        <authorList>
            <person name="Patil P.P."/>
            <person name="Midha S."/>
            <person name="Patil P.B."/>
        </authorList>
    </citation>
    <scope>NUCLEOTIDE SEQUENCE [LARGE SCALE GENOMIC DNA]</scope>
    <source>
        <strain evidence="2 3">DSM 12575</strain>
    </source>
</reference>